<dbReference type="PROSITE" id="PS50088">
    <property type="entry name" value="ANK_REPEAT"/>
    <property type="match status" value="6"/>
</dbReference>
<dbReference type="Proteomes" id="UP000235786">
    <property type="component" value="Unassembled WGS sequence"/>
</dbReference>
<evidence type="ECO:0000313" key="5">
    <source>
        <dbReference type="Proteomes" id="UP000235786"/>
    </source>
</evidence>
<dbReference type="InterPro" id="IPR027417">
    <property type="entry name" value="P-loop_NTPase"/>
</dbReference>
<dbReference type="EMBL" id="KZ613937">
    <property type="protein sequence ID" value="PMD48260.1"/>
    <property type="molecule type" value="Genomic_DNA"/>
</dbReference>
<reference evidence="4 5" key="1">
    <citation type="submission" date="2016-04" db="EMBL/GenBank/DDBJ databases">
        <title>A degradative enzymes factory behind the ericoid mycorrhizal symbiosis.</title>
        <authorList>
            <consortium name="DOE Joint Genome Institute"/>
            <person name="Martino E."/>
            <person name="Morin E."/>
            <person name="Grelet G."/>
            <person name="Kuo A."/>
            <person name="Kohler A."/>
            <person name="Daghino S."/>
            <person name="Barry K."/>
            <person name="Choi C."/>
            <person name="Cichocki N."/>
            <person name="Clum A."/>
            <person name="Copeland A."/>
            <person name="Hainaut M."/>
            <person name="Haridas S."/>
            <person name="Labutti K."/>
            <person name="Lindquist E."/>
            <person name="Lipzen A."/>
            <person name="Khouja H.-R."/>
            <person name="Murat C."/>
            <person name="Ohm R."/>
            <person name="Olson A."/>
            <person name="Spatafora J."/>
            <person name="Veneault-Fourrey C."/>
            <person name="Henrissat B."/>
            <person name="Grigoriev I."/>
            <person name="Martin F."/>
            <person name="Perotto S."/>
        </authorList>
    </citation>
    <scope>NUCLEOTIDE SEQUENCE [LARGE SCALE GENOMIC DNA]</scope>
    <source>
        <strain evidence="4 5">F</strain>
    </source>
</reference>
<dbReference type="Gene3D" id="3.40.50.300">
    <property type="entry name" value="P-loop containing nucleotide triphosphate hydrolases"/>
    <property type="match status" value="1"/>
</dbReference>
<proteinExistence type="predicted"/>
<dbReference type="PROSITE" id="PS50837">
    <property type="entry name" value="NACHT"/>
    <property type="match status" value="1"/>
</dbReference>
<dbReference type="Pfam" id="PF12796">
    <property type="entry name" value="Ank_2"/>
    <property type="match status" value="2"/>
</dbReference>
<gene>
    <name evidence="4" type="ORF">L207DRAFT_627013</name>
</gene>
<feature type="repeat" description="ANK" evidence="2">
    <location>
        <begin position="762"/>
        <end position="794"/>
    </location>
</feature>
<feature type="repeat" description="ANK" evidence="2">
    <location>
        <begin position="1017"/>
        <end position="1049"/>
    </location>
</feature>
<dbReference type="PROSITE" id="PS50297">
    <property type="entry name" value="ANK_REP_REGION"/>
    <property type="match status" value="4"/>
</dbReference>
<dbReference type="SMART" id="SM00248">
    <property type="entry name" value="ANK"/>
    <property type="match status" value="6"/>
</dbReference>
<dbReference type="STRING" id="1149755.A0A2J6SBY3"/>
<dbReference type="Pfam" id="PF17107">
    <property type="entry name" value="SesA"/>
    <property type="match status" value="1"/>
</dbReference>
<organism evidence="4 5">
    <name type="scientific">Hyaloscypha variabilis (strain UAMH 11265 / GT02V1 / F)</name>
    <name type="common">Meliniomyces variabilis</name>
    <dbReference type="NCBI Taxonomy" id="1149755"/>
    <lineage>
        <taxon>Eukaryota</taxon>
        <taxon>Fungi</taxon>
        <taxon>Dikarya</taxon>
        <taxon>Ascomycota</taxon>
        <taxon>Pezizomycotina</taxon>
        <taxon>Leotiomycetes</taxon>
        <taxon>Helotiales</taxon>
        <taxon>Hyaloscyphaceae</taxon>
        <taxon>Hyaloscypha</taxon>
        <taxon>Hyaloscypha variabilis</taxon>
    </lineage>
</organism>
<evidence type="ECO:0000256" key="2">
    <source>
        <dbReference type="PROSITE-ProRule" id="PRU00023"/>
    </source>
</evidence>
<feature type="repeat" description="ANK" evidence="2">
    <location>
        <begin position="795"/>
        <end position="819"/>
    </location>
</feature>
<dbReference type="PANTHER" id="PTHR10039">
    <property type="entry name" value="AMELOGENIN"/>
    <property type="match status" value="1"/>
</dbReference>
<dbReference type="AlphaFoldDB" id="A0A2J6SBY3"/>
<protein>
    <recommendedName>
        <fullName evidence="3">NACHT domain-containing protein</fullName>
    </recommendedName>
</protein>
<keyword evidence="1" id="KW-0677">Repeat</keyword>
<dbReference type="Gene3D" id="1.25.40.20">
    <property type="entry name" value="Ankyrin repeat-containing domain"/>
    <property type="match status" value="2"/>
</dbReference>
<dbReference type="InterPro" id="IPR007111">
    <property type="entry name" value="NACHT_NTPase"/>
</dbReference>
<dbReference type="InterPro" id="IPR036770">
    <property type="entry name" value="Ankyrin_rpt-contain_sf"/>
</dbReference>
<dbReference type="PRINTS" id="PR01415">
    <property type="entry name" value="ANKYRIN"/>
</dbReference>
<feature type="domain" description="NACHT" evidence="3">
    <location>
        <begin position="257"/>
        <end position="418"/>
    </location>
</feature>
<feature type="repeat" description="ANK" evidence="2">
    <location>
        <begin position="850"/>
        <end position="882"/>
    </location>
</feature>
<dbReference type="InterPro" id="IPR031352">
    <property type="entry name" value="SesA"/>
</dbReference>
<keyword evidence="2" id="KW-0040">ANK repeat</keyword>
<evidence type="ECO:0000256" key="1">
    <source>
        <dbReference type="ARBA" id="ARBA00022737"/>
    </source>
</evidence>
<dbReference type="InterPro" id="IPR002110">
    <property type="entry name" value="Ankyrin_rpt"/>
</dbReference>
<feature type="repeat" description="ANK" evidence="2">
    <location>
        <begin position="945"/>
        <end position="977"/>
    </location>
</feature>
<evidence type="ECO:0000259" key="3">
    <source>
        <dbReference type="PROSITE" id="PS50837"/>
    </source>
</evidence>
<dbReference type="PANTHER" id="PTHR10039:SF5">
    <property type="entry name" value="NACHT DOMAIN-CONTAINING PROTEIN"/>
    <property type="match status" value="1"/>
</dbReference>
<dbReference type="SUPFAM" id="SSF52540">
    <property type="entry name" value="P-loop containing nucleoside triphosphate hydrolases"/>
    <property type="match status" value="1"/>
</dbReference>
<dbReference type="InterPro" id="IPR056884">
    <property type="entry name" value="NPHP3-like_N"/>
</dbReference>
<dbReference type="OrthoDB" id="674604at2759"/>
<name>A0A2J6SBY3_HYAVF</name>
<feature type="repeat" description="ANK" evidence="2">
    <location>
        <begin position="1051"/>
        <end position="1083"/>
    </location>
</feature>
<sequence length="1180" mass="132350">MSGIGEAEAILGLISAVISIIDAAEQVYDAAQDAKGLPEAFREVAQRLPLVRDTLLTVKREADAGHWDANRSAAVKKTLEGSQTKSTKLEKIFKDVIPGDTASRFDRYVAAARTLGKGSRVETLMKGILDDMSLVAGNQVAGLSEAIVAISGLKPSLTSEQLPEQDLAYSHSGSGHIYHVQGNQFNNQGSGKQYNFGTVNTLNLVFSASDKSSCLQSLRFPEMNYRNIELFNDISPATCDWILRNTLYQQWKSANSGVMWIKGNPGTGKSTLLAFVFQEFANEIKNDATESDQLVISFFFHARGSNLQKTRLGMFRTLLFQILKAVPESCTPLLEDFVERQELVLPGERVEWHENELGTFLRKILSTQGFPQRVIMFVDALDEAGKQVANELIEYFHEVLILATYGGVKLKICFSSRPYPILIGVSSVANIVVQNQNNEGIVRYIQNFLQKLSPNDTVKRHKVVKEFEEFIVTNAKGVFQWARLVLERLAEADRERESLARLRTLLLEIPQDLYKMYHHLLTEILGEKKHQTETILLFQWICFADQPLSIDELCQAMAFDDEYFSFEHGSNFSYLEVDRADFEVRIKVWSAGLIEVKQHFETTTVQIIHQSVRDFLREEGGGLQTLLPIFGSMMKLMGESHARLTRACLNYLRQPQMESMANQIGPLRRQAQTRDGRNVIDDHYFLGYVRDCWYIHAREAEKCCHVQLDLVERLGFPGKKTSSLFGRKDCFREGRVFRTWLAIYLEYAIQRRLDVYTSIAFTGATLVHLAASQNLHSIIDELERRGLSVTERDASGQTALHYAARGGHISMVKRLLRRSFGSSLDVDAEGKAAGALSFNPPLPYPTTTSLRVTALMIAVWNSRTEIIKLLLQKKAKIKVYNKLKYGHLLKRSATRSIETTTELLITDRKEFQDQNLLCSVLVYDAYTVGALIKQRAIVHIIDRFNGVYPLHGAALIGSLEMVNLLMDAGVELDIPCAAVPNPTDWSFLSAKESLRAVHENLKLRQTLEAEMNVPILTGLTPLRIAAEKGYLRIVEQLLAAGADVNTPMTRPGLTALEAAAAKGHSEIVKILLDAGAHVEFMVEDGTLMSNLESIMSGGSLVLASAALNDCQAPLVISSDLKRRDPALVYRLLSPKKVEPIGLFEESIEARRRRAIEETEARLQKIFVMYERSFSRIPSDE</sequence>
<dbReference type="SUPFAM" id="SSF48403">
    <property type="entry name" value="Ankyrin repeat"/>
    <property type="match status" value="1"/>
</dbReference>
<dbReference type="Pfam" id="PF24883">
    <property type="entry name" value="NPHP3_N"/>
    <property type="match status" value="1"/>
</dbReference>
<keyword evidence="5" id="KW-1185">Reference proteome</keyword>
<evidence type="ECO:0000313" key="4">
    <source>
        <dbReference type="EMBL" id="PMD48260.1"/>
    </source>
</evidence>
<accession>A0A2J6SBY3</accession>